<feature type="region of interest" description="Disordered" evidence="1">
    <location>
        <begin position="258"/>
        <end position="285"/>
    </location>
</feature>
<gene>
    <name evidence="4" type="ORF">HK105_205172</name>
</gene>
<feature type="chain" id="PRO_5045988940" evidence="3">
    <location>
        <begin position="28"/>
        <end position="478"/>
    </location>
</feature>
<evidence type="ECO:0000256" key="3">
    <source>
        <dbReference type="SAM" id="SignalP"/>
    </source>
</evidence>
<keyword evidence="2" id="KW-1133">Transmembrane helix</keyword>
<keyword evidence="2" id="KW-0812">Transmembrane</keyword>
<feature type="transmembrane region" description="Helical" evidence="2">
    <location>
        <begin position="290"/>
        <end position="317"/>
    </location>
</feature>
<evidence type="ECO:0000256" key="2">
    <source>
        <dbReference type="SAM" id="Phobius"/>
    </source>
</evidence>
<dbReference type="Proteomes" id="UP001527925">
    <property type="component" value="Unassembled WGS sequence"/>
</dbReference>
<evidence type="ECO:0000313" key="5">
    <source>
        <dbReference type="Proteomes" id="UP001527925"/>
    </source>
</evidence>
<organism evidence="4 5">
    <name type="scientific">Polyrhizophydium stewartii</name>
    <dbReference type="NCBI Taxonomy" id="2732419"/>
    <lineage>
        <taxon>Eukaryota</taxon>
        <taxon>Fungi</taxon>
        <taxon>Fungi incertae sedis</taxon>
        <taxon>Chytridiomycota</taxon>
        <taxon>Chytridiomycota incertae sedis</taxon>
        <taxon>Chytridiomycetes</taxon>
        <taxon>Rhizophydiales</taxon>
        <taxon>Rhizophydiales incertae sedis</taxon>
        <taxon>Polyrhizophydium</taxon>
    </lineage>
</organism>
<sequence>MRFLSRATRAAGTAFAAAALLATSASSRWLQTVTVQLCRNQSNFVPADQLSTDDIVPATLLGEEPACVPDPDAKESRYFVVQSGNTMATQYTCPTLDCKAGNCTALVLNDISLQSQPECGNYYQLITTDNTLRISDIKSQIVRNQGGGAISSAIIVALASKRSPTACSTHVNSASIYYIFEECTPATPQAWIITVFDENSSNGTTRICPTNSCTGKCEDVVFPHKPAQPGKTLCYPDINFDYLYADAIPIKTSSDFASQNPKNAWPKTSRTENPPPSPTSSAPTTTETGFSLVALIGISTGGIALLAVIIGGLVLALKSRSEGSGRRKHLGTGVSTPTAADSALSLMLETSSHTGMASLPSSVYVPSISPSFALGPRHNNPYASQPWPPLIYQGHLSSNVTSSHYHSPPGSASLLDRQTSTGLLSLSSGAQSAVSTTTALQQLAYTTMASDIPAHMQTDPLVELPSLPPSSAASGPGL</sequence>
<name>A0ABR4N6Y3_9FUNG</name>
<keyword evidence="3" id="KW-0732">Signal</keyword>
<keyword evidence="2" id="KW-0472">Membrane</keyword>
<evidence type="ECO:0000313" key="4">
    <source>
        <dbReference type="EMBL" id="KAL2915307.1"/>
    </source>
</evidence>
<proteinExistence type="predicted"/>
<accession>A0ABR4N6Y3</accession>
<dbReference type="EMBL" id="JADGIZ020000025">
    <property type="protein sequence ID" value="KAL2915307.1"/>
    <property type="molecule type" value="Genomic_DNA"/>
</dbReference>
<protein>
    <submittedName>
        <fullName evidence="4">Uncharacterized protein</fullName>
    </submittedName>
</protein>
<feature type="signal peptide" evidence="3">
    <location>
        <begin position="1"/>
        <end position="27"/>
    </location>
</feature>
<reference evidence="4 5" key="1">
    <citation type="submission" date="2023-09" db="EMBL/GenBank/DDBJ databases">
        <title>Pangenome analysis of Batrachochytrium dendrobatidis and related Chytrids.</title>
        <authorList>
            <person name="Yacoub M.N."/>
            <person name="Stajich J.E."/>
            <person name="James T.Y."/>
        </authorList>
    </citation>
    <scope>NUCLEOTIDE SEQUENCE [LARGE SCALE GENOMIC DNA]</scope>
    <source>
        <strain evidence="4 5">JEL0888</strain>
    </source>
</reference>
<comment type="caution">
    <text evidence="4">The sequence shown here is derived from an EMBL/GenBank/DDBJ whole genome shotgun (WGS) entry which is preliminary data.</text>
</comment>
<evidence type="ECO:0000256" key="1">
    <source>
        <dbReference type="SAM" id="MobiDB-lite"/>
    </source>
</evidence>
<keyword evidence="5" id="KW-1185">Reference proteome</keyword>